<evidence type="ECO:0000313" key="2">
    <source>
        <dbReference type="EMBL" id="OUM84309.1"/>
    </source>
</evidence>
<feature type="transmembrane region" description="Helical" evidence="1">
    <location>
        <begin position="6"/>
        <end position="28"/>
    </location>
</feature>
<evidence type="ECO:0008006" key="4">
    <source>
        <dbReference type="Google" id="ProtNLM"/>
    </source>
</evidence>
<keyword evidence="1" id="KW-0472">Membrane</keyword>
<keyword evidence="1" id="KW-0812">Transmembrane</keyword>
<dbReference type="AlphaFoldDB" id="A0A1Y3PJ25"/>
<reference evidence="3" key="1">
    <citation type="submission" date="2016-06" db="EMBL/GenBank/DDBJ databases">
        <authorList>
            <person name="Nascimento L."/>
            <person name="Pereira R.V."/>
            <person name="Martins L.F."/>
            <person name="Quaggio R.B."/>
            <person name="Silva A.M."/>
            <person name="Setubal J.C."/>
        </authorList>
    </citation>
    <scope>NUCLEOTIDE SEQUENCE [LARGE SCALE GENOMIC DNA]</scope>
</reference>
<dbReference type="Proteomes" id="UP000196475">
    <property type="component" value="Unassembled WGS sequence"/>
</dbReference>
<evidence type="ECO:0000256" key="1">
    <source>
        <dbReference type="SAM" id="Phobius"/>
    </source>
</evidence>
<sequence>MNTKWFIYGVPILILALSIAVMTSGSLLKKPLAADDDVFRLVRELEQVVKQKDWGLARAKSVEANKAWHHVVNRIQFSVEREMIMEISGTLARIRGAAVAEDEQSVLTEVYYFYDLWNNLAS</sequence>
<proteinExistence type="predicted"/>
<organism evidence="2 3">
    <name type="scientific">Bacillus thermozeamaize</name>
    <dbReference type="NCBI Taxonomy" id="230954"/>
    <lineage>
        <taxon>Bacteria</taxon>
        <taxon>Bacillati</taxon>
        <taxon>Bacillota</taxon>
        <taxon>Bacilli</taxon>
        <taxon>Bacillales</taxon>
        <taxon>Bacillaceae</taxon>
        <taxon>Bacillus</taxon>
    </lineage>
</organism>
<keyword evidence="1" id="KW-1133">Transmembrane helix</keyword>
<accession>A0A1Y3PJ25</accession>
<dbReference type="EMBL" id="LZRT01000134">
    <property type="protein sequence ID" value="OUM84309.1"/>
    <property type="molecule type" value="Genomic_DNA"/>
</dbReference>
<evidence type="ECO:0000313" key="3">
    <source>
        <dbReference type="Proteomes" id="UP000196475"/>
    </source>
</evidence>
<gene>
    <name evidence="2" type="ORF">BAA01_04510</name>
</gene>
<protein>
    <recommendedName>
        <fullName evidence="4">DUF4363 domain-containing protein</fullName>
    </recommendedName>
</protein>
<name>A0A1Y3PJ25_9BACI</name>
<comment type="caution">
    <text evidence="2">The sequence shown here is derived from an EMBL/GenBank/DDBJ whole genome shotgun (WGS) entry which is preliminary data.</text>
</comment>